<dbReference type="PATRIC" id="fig|1423734.3.peg.949"/>
<protein>
    <submittedName>
        <fullName evidence="3">RecF RecN SMC N-terminal domain protein</fullName>
    </submittedName>
</protein>
<reference evidence="3 4" key="1">
    <citation type="journal article" date="2015" name="Genome Announc.">
        <title>Expanding the biotechnology potential of lactobacilli through comparative genomics of 213 strains and associated genera.</title>
        <authorList>
            <person name="Sun Z."/>
            <person name="Harris H.M."/>
            <person name="McCann A."/>
            <person name="Guo C."/>
            <person name="Argimon S."/>
            <person name="Zhang W."/>
            <person name="Yang X."/>
            <person name="Jeffery I.B."/>
            <person name="Cooney J.C."/>
            <person name="Kagawa T.F."/>
            <person name="Liu W."/>
            <person name="Song Y."/>
            <person name="Salvetti E."/>
            <person name="Wrobel A."/>
            <person name="Rasinkangas P."/>
            <person name="Parkhill J."/>
            <person name="Rea M.C."/>
            <person name="O'Sullivan O."/>
            <person name="Ritari J."/>
            <person name="Douillard F.P."/>
            <person name="Paul Ross R."/>
            <person name="Yang R."/>
            <person name="Briner A.E."/>
            <person name="Felis G.E."/>
            <person name="de Vos W.M."/>
            <person name="Barrangou R."/>
            <person name="Klaenhammer T.R."/>
            <person name="Caufield P.W."/>
            <person name="Cui Y."/>
            <person name="Zhang H."/>
            <person name="O'Toole P.W."/>
        </authorList>
    </citation>
    <scope>NUCLEOTIDE SEQUENCE [LARGE SCALE GENOMIC DNA]</scope>
    <source>
        <strain evidence="3 4">DSM 18527</strain>
    </source>
</reference>
<gene>
    <name evidence="3" type="ORF">FC83_GL000938</name>
</gene>
<dbReference type="Proteomes" id="UP000051236">
    <property type="component" value="Unassembled WGS sequence"/>
</dbReference>
<dbReference type="EMBL" id="AZGA01000012">
    <property type="protein sequence ID" value="KRM35634.1"/>
    <property type="molecule type" value="Genomic_DNA"/>
</dbReference>
<name>A0A0R1Y036_9LACO</name>
<dbReference type="SUPFAM" id="SSF52540">
    <property type="entry name" value="P-loop containing nucleoside triphosphate hydrolases"/>
    <property type="match status" value="1"/>
</dbReference>
<proteinExistence type="predicted"/>
<feature type="coiled-coil region" evidence="1">
    <location>
        <begin position="257"/>
        <end position="314"/>
    </location>
</feature>
<dbReference type="STRING" id="1423734.FC83_GL000938"/>
<accession>A0A0R1Y036</accession>
<feature type="domain" description="Rad50/SbcC-type AAA" evidence="2">
    <location>
        <begin position="6"/>
        <end position="248"/>
    </location>
</feature>
<evidence type="ECO:0000256" key="1">
    <source>
        <dbReference type="SAM" id="Coils"/>
    </source>
</evidence>
<keyword evidence="1" id="KW-0175">Coiled coil</keyword>
<evidence type="ECO:0000259" key="2">
    <source>
        <dbReference type="Pfam" id="PF13476"/>
    </source>
</evidence>
<dbReference type="InterPro" id="IPR038729">
    <property type="entry name" value="Rad50/SbcC_AAA"/>
</dbReference>
<dbReference type="Gene3D" id="3.40.50.300">
    <property type="entry name" value="P-loop containing nucleotide triphosphate hydrolases"/>
    <property type="match status" value="1"/>
</dbReference>
<dbReference type="Pfam" id="PF13476">
    <property type="entry name" value="AAA_23"/>
    <property type="match status" value="1"/>
</dbReference>
<dbReference type="InterPro" id="IPR027417">
    <property type="entry name" value="P-loop_NTPase"/>
</dbReference>
<organism evidence="3 4">
    <name type="scientific">Agrilactobacillus composti DSM 18527 = JCM 14202</name>
    <dbReference type="NCBI Taxonomy" id="1423734"/>
    <lineage>
        <taxon>Bacteria</taxon>
        <taxon>Bacillati</taxon>
        <taxon>Bacillota</taxon>
        <taxon>Bacilli</taxon>
        <taxon>Lactobacillales</taxon>
        <taxon>Lactobacillaceae</taxon>
        <taxon>Agrilactobacillus</taxon>
    </lineage>
</organism>
<dbReference type="AlphaFoldDB" id="A0A0R1Y036"/>
<dbReference type="eggNOG" id="COG1196">
    <property type="taxonomic scope" value="Bacteria"/>
</dbReference>
<dbReference type="GO" id="GO:0006302">
    <property type="term" value="P:double-strand break repair"/>
    <property type="evidence" value="ECO:0007669"/>
    <property type="project" value="InterPro"/>
</dbReference>
<comment type="caution">
    <text evidence="3">The sequence shown here is derived from an EMBL/GenBank/DDBJ whole genome shotgun (WGS) entry which is preliminary data.</text>
</comment>
<sequence length="433" mass="48555">MKINKFEIENVKRVKAVKVEPSDKGLTIIGGNNNQGKTSVLDSIAWALGGNRYRPSDPNRKGSVTPPNIHLTLNNGLVVERKGKNSTLKVIDPNGQKAGQDLLNSFVEELAIDLPKFMESSSKEKANTLLQIIGIGSQLVELEQKENEVYGKRHTIGQIADQKKKFAKEQVFYPDAPKELVSASTLIQKQQEILARNGENQRKREQLKQLEVRSQQELDQLTLLEKQLADLKVIHEKTVSDVTIAKKSALELRDESTDELEKNIESVDEINRKVRANLDKDKAETDASEYIKQYEALSTELEDTREAKSKLLDNADLPLPELSVVDGELTYKGQKWDNMSSSDQLKVSTAIVRKLKPDCGFVLIDKLEQMDLDSLKEFGQWLEQEDLQAIATRVSTGDECSIIIEDGYSHANGDDQVKAELPAAQLSWKEGEF</sequence>
<dbReference type="GO" id="GO:0016887">
    <property type="term" value="F:ATP hydrolysis activity"/>
    <property type="evidence" value="ECO:0007669"/>
    <property type="project" value="InterPro"/>
</dbReference>
<evidence type="ECO:0000313" key="3">
    <source>
        <dbReference type="EMBL" id="KRM35634.1"/>
    </source>
</evidence>
<keyword evidence="4" id="KW-1185">Reference proteome</keyword>
<feature type="coiled-coil region" evidence="1">
    <location>
        <begin position="200"/>
        <end position="227"/>
    </location>
</feature>
<evidence type="ECO:0000313" key="4">
    <source>
        <dbReference type="Proteomes" id="UP000051236"/>
    </source>
</evidence>